<evidence type="ECO:0000259" key="13">
    <source>
        <dbReference type="Pfam" id="PF01747"/>
    </source>
</evidence>
<dbReference type="SUPFAM" id="SSF88697">
    <property type="entry name" value="PUA domain-like"/>
    <property type="match status" value="1"/>
</dbReference>
<evidence type="ECO:0000256" key="11">
    <source>
        <dbReference type="SAM" id="Phobius"/>
    </source>
</evidence>
<evidence type="ECO:0000256" key="8">
    <source>
        <dbReference type="ARBA" id="ARBA00022801"/>
    </source>
</evidence>
<dbReference type="InterPro" id="IPR014729">
    <property type="entry name" value="Rossmann-like_a/b/a_fold"/>
</dbReference>
<dbReference type="GO" id="GO:0005737">
    <property type="term" value="C:cytoplasm"/>
    <property type="evidence" value="ECO:0007669"/>
    <property type="project" value="InterPro"/>
</dbReference>
<dbReference type="PANTHER" id="PTHR11055:SF1">
    <property type="entry name" value="PAPS SYNTHETASE, ISOFORM D"/>
    <property type="match status" value="1"/>
</dbReference>
<comment type="cofactor">
    <cofactor evidence="1">
        <name>Mg(2+)</name>
        <dbReference type="ChEBI" id="CHEBI:18420"/>
    </cofactor>
</comment>
<organism evidence="15 16">
    <name type="scientific">Prymnesium parvum</name>
    <name type="common">Toxic golden alga</name>
    <dbReference type="NCBI Taxonomy" id="97485"/>
    <lineage>
        <taxon>Eukaryota</taxon>
        <taxon>Haptista</taxon>
        <taxon>Haptophyta</taxon>
        <taxon>Prymnesiophyceae</taxon>
        <taxon>Prymnesiales</taxon>
        <taxon>Prymnesiaceae</taxon>
        <taxon>Prymnesium</taxon>
    </lineage>
</organism>
<evidence type="ECO:0000313" key="16">
    <source>
        <dbReference type="Proteomes" id="UP001515480"/>
    </source>
</evidence>
<dbReference type="InterPro" id="IPR024951">
    <property type="entry name" value="Sulfurylase_cat_dom"/>
</dbReference>
<dbReference type="SUPFAM" id="SSF52540">
    <property type="entry name" value="P-loop containing nucleoside triphosphate hydrolases"/>
    <property type="match status" value="1"/>
</dbReference>
<dbReference type="GO" id="GO:0004020">
    <property type="term" value="F:adenylylsulfate kinase activity"/>
    <property type="evidence" value="ECO:0007669"/>
    <property type="project" value="InterPro"/>
</dbReference>
<evidence type="ECO:0000313" key="15">
    <source>
        <dbReference type="EMBL" id="KAL1526468.1"/>
    </source>
</evidence>
<evidence type="ECO:0000256" key="6">
    <source>
        <dbReference type="ARBA" id="ARBA00022741"/>
    </source>
</evidence>
<keyword evidence="10" id="KW-0460">Magnesium</keyword>
<dbReference type="Gene3D" id="3.40.50.300">
    <property type="entry name" value="P-loop containing nucleotide triphosphate hydrolases"/>
    <property type="match status" value="1"/>
</dbReference>
<evidence type="ECO:0000256" key="2">
    <source>
        <dbReference type="ARBA" id="ARBA00004678"/>
    </source>
</evidence>
<dbReference type="GO" id="GO:0005524">
    <property type="term" value="F:ATP binding"/>
    <property type="evidence" value="ECO:0007669"/>
    <property type="project" value="UniProtKB-KW"/>
</dbReference>
<dbReference type="InterPro" id="IPR008162">
    <property type="entry name" value="Pyrophosphatase"/>
</dbReference>
<evidence type="ECO:0000259" key="12">
    <source>
        <dbReference type="Pfam" id="PF01583"/>
    </source>
</evidence>
<dbReference type="NCBIfam" id="TIGR00455">
    <property type="entry name" value="apsK"/>
    <property type="match status" value="1"/>
</dbReference>
<dbReference type="Pfam" id="PF14306">
    <property type="entry name" value="PUA_2"/>
    <property type="match status" value="1"/>
</dbReference>
<dbReference type="HAMAP" id="MF_00065">
    <property type="entry name" value="Adenylyl_sulf_kinase"/>
    <property type="match status" value="1"/>
</dbReference>
<keyword evidence="4" id="KW-0808">Transferase</keyword>
<dbReference type="GO" id="GO:0004427">
    <property type="term" value="F:inorganic diphosphate phosphatase activity"/>
    <property type="evidence" value="ECO:0007669"/>
    <property type="project" value="InterPro"/>
</dbReference>
<dbReference type="Gene3D" id="3.10.400.10">
    <property type="entry name" value="Sulfate adenylyltransferase"/>
    <property type="match status" value="1"/>
</dbReference>
<dbReference type="InterPro" id="IPR002891">
    <property type="entry name" value="APS"/>
</dbReference>
<evidence type="ECO:0000256" key="4">
    <source>
        <dbReference type="ARBA" id="ARBA00022679"/>
    </source>
</evidence>
<dbReference type="Proteomes" id="UP001515480">
    <property type="component" value="Unassembled WGS sequence"/>
</dbReference>
<proteinExistence type="inferred from homology"/>
<evidence type="ECO:0008006" key="17">
    <source>
        <dbReference type="Google" id="ProtNLM"/>
    </source>
</evidence>
<dbReference type="PROSITE" id="PS00387">
    <property type="entry name" value="PPASE"/>
    <property type="match status" value="1"/>
</dbReference>
<feature type="domain" description="ATP-sulfurylase PUA-like" evidence="14">
    <location>
        <begin position="359"/>
        <end position="540"/>
    </location>
</feature>
<keyword evidence="11" id="KW-0812">Transmembrane</keyword>
<dbReference type="Pfam" id="PF01747">
    <property type="entry name" value="ATP-sulfurylase"/>
    <property type="match status" value="1"/>
</dbReference>
<accession>A0AB34JZM8</accession>
<keyword evidence="11" id="KW-0472">Membrane</keyword>
<dbReference type="PANTHER" id="PTHR11055">
    <property type="entry name" value="BIFUNCTIONAL 3'-PHOSPHOADENOSINE 5'-PHOSPHOSULFATE SYNTHASE"/>
    <property type="match status" value="1"/>
</dbReference>
<keyword evidence="16" id="KW-1185">Reference proteome</keyword>
<dbReference type="GO" id="GO:0000287">
    <property type="term" value="F:magnesium ion binding"/>
    <property type="evidence" value="ECO:0007669"/>
    <property type="project" value="InterPro"/>
</dbReference>
<evidence type="ECO:0000256" key="9">
    <source>
        <dbReference type="ARBA" id="ARBA00022840"/>
    </source>
</evidence>
<dbReference type="SUPFAM" id="SSF52374">
    <property type="entry name" value="Nucleotidylyl transferase"/>
    <property type="match status" value="1"/>
</dbReference>
<dbReference type="InterPro" id="IPR015947">
    <property type="entry name" value="PUA-like_sf"/>
</dbReference>
<dbReference type="Pfam" id="PF01583">
    <property type="entry name" value="APS_kinase"/>
    <property type="match status" value="1"/>
</dbReference>
<keyword evidence="11" id="KW-1133">Transmembrane helix</keyword>
<dbReference type="SUPFAM" id="SSF50324">
    <property type="entry name" value="Inorganic pyrophosphatase"/>
    <property type="match status" value="1"/>
</dbReference>
<keyword evidence="9" id="KW-0067">ATP-binding</keyword>
<dbReference type="Pfam" id="PF00719">
    <property type="entry name" value="Pyrophosphatase"/>
    <property type="match status" value="1"/>
</dbReference>
<dbReference type="InterPro" id="IPR036649">
    <property type="entry name" value="Pyrophosphatase_sf"/>
</dbReference>
<evidence type="ECO:0000256" key="10">
    <source>
        <dbReference type="ARBA" id="ARBA00022842"/>
    </source>
</evidence>
<dbReference type="InterPro" id="IPR025980">
    <property type="entry name" value="ATP-Sase_PUA-like_dom"/>
</dbReference>
<dbReference type="InterPro" id="IPR027417">
    <property type="entry name" value="P-loop_NTPase"/>
</dbReference>
<dbReference type="Gene3D" id="3.40.50.620">
    <property type="entry name" value="HUPs"/>
    <property type="match status" value="1"/>
</dbReference>
<protein>
    <recommendedName>
        <fullName evidence="17">Inorganic diphosphatase</fullName>
    </recommendedName>
</protein>
<dbReference type="Gene3D" id="3.90.80.10">
    <property type="entry name" value="Inorganic pyrophosphatase"/>
    <property type="match status" value="1"/>
</dbReference>
<dbReference type="GO" id="GO:0006796">
    <property type="term" value="P:phosphate-containing compound metabolic process"/>
    <property type="evidence" value="ECO:0007669"/>
    <property type="project" value="InterPro"/>
</dbReference>
<comment type="similarity">
    <text evidence="3">Belongs to the PPase family.</text>
</comment>
<feature type="domain" description="APS kinase" evidence="12">
    <location>
        <begin position="170"/>
        <end position="323"/>
    </location>
</feature>
<keyword evidence="6" id="KW-0547">Nucleotide-binding</keyword>
<comment type="pathway">
    <text evidence="2">Sulfur metabolism.</text>
</comment>
<evidence type="ECO:0000256" key="5">
    <source>
        <dbReference type="ARBA" id="ARBA00022723"/>
    </source>
</evidence>
<evidence type="ECO:0000259" key="14">
    <source>
        <dbReference type="Pfam" id="PF14306"/>
    </source>
</evidence>
<keyword evidence="8" id="KW-0378">Hydrolase</keyword>
<sequence>MEYERVQMDEEGREDMRYRQAMLKRWRLSMFLSFATGVLITIVAYRVALPCADPQLIADSAAAKCIPESKRLMAEAIDGALSKCPQCKACPACPSLQPTSCPPCPACTLECPKAEAPLAPGCPEKEPDAVVAGRNRALMLARPMKNIVECEAGQKCRMGADDRFKVLGQKGVTLWMTGLSGAGKTTICKALEKKLLLAMGKNVFNIDGDNLRTGLTRDLGFSPEDRAESVRRAAEVSALFAESGLISMVTLISPYRKDRDAAREMHRKRGIPFLEVFMDVPLDVVKARDPKGLYAKVAKGEIKGFTGIDAPYEAPLNAEVVLKNHEMGIDKCVDVLVTELQRRGILSGHPDAGNGLAVPDGGEHINLIVPADELPAKLAEAAKLPAVPLTDVDVNWLQVIGEGWAAPLRGFMREGTLLQTLHFNSMLVDADNFTGVGAYNHRETDWMQTTFPRERVSMPVPIVLPITDFTRRQIEDAKAVALTNAAGVPLAILRLPEVYELRVREIISRTWGVIDDEHPYIKLLLSPGKSFAVGGEVELLGRIKYGDGLDQYRLTVDELRAAFKKKGADVVYAFQTRNPTHAGHGFLMKDSRKKLIARGYKNPVLWLSPLGGWTKSSDVPLDVRVKQHHEVMAAGELHPDWTVMAIWPSPMIYAGPTEVQFHAKSRRVAGAAFFTVGRDPAGMPYSSGPNKGDDLYHPDHGRYVLMSSPGVGEMQFLGFEKVYYDKKDHTMRTRDSSRKSDFISISGSKMRKLAALGAKPCPPEIPSDLIAAKCIPPGFMVPKGWEIVSDYYIRQKTGDWVPYSKQLGGIAIAPNVRSTAEQPFGKPGFAATFVGPDGITPISPWHDLPLFPSGAAANVVNFMCEIPRLSTAKLEVQKKLPHNPIMQDKKKGALRYYTYGASFFNYGMLPQTWEDPAVKGFNGTSGDNDPLDVMEIGSTPFKVGEVRPVKVLGDLQLIDQGELDHKIIVIALDDPLAAQLSSAADLPRVMPGMVEKLVEWLKMYKTTDGKDVNVLASDTPTTVQAAMGVVNECHNSWKKLVAAGPGTTGFWLK</sequence>
<reference evidence="15 16" key="1">
    <citation type="journal article" date="2024" name="Science">
        <title>Giant polyketide synthase enzymes in the biosynthesis of giant marine polyether toxins.</title>
        <authorList>
            <person name="Fallon T.R."/>
            <person name="Shende V.V."/>
            <person name="Wierzbicki I.H."/>
            <person name="Pendleton A.L."/>
            <person name="Watervoot N.F."/>
            <person name="Auber R.P."/>
            <person name="Gonzalez D.J."/>
            <person name="Wisecaver J.H."/>
            <person name="Moore B.S."/>
        </authorList>
    </citation>
    <scope>NUCLEOTIDE SEQUENCE [LARGE SCALE GENOMIC DNA]</scope>
    <source>
        <strain evidence="15 16">12B1</strain>
    </source>
</reference>
<dbReference type="InterPro" id="IPR059117">
    <property type="entry name" value="APS_kinase_dom"/>
</dbReference>
<feature type="transmembrane region" description="Helical" evidence="11">
    <location>
        <begin position="26"/>
        <end position="48"/>
    </location>
</feature>
<dbReference type="NCBIfam" id="NF003013">
    <property type="entry name" value="PRK03846.1"/>
    <property type="match status" value="1"/>
</dbReference>
<feature type="domain" description="Sulphate adenylyltransferase catalytic" evidence="13">
    <location>
        <begin position="550"/>
        <end position="761"/>
    </location>
</feature>
<dbReference type="AlphaFoldDB" id="A0AB34JZM8"/>
<evidence type="ECO:0000256" key="7">
    <source>
        <dbReference type="ARBA" id="ARBA00022777"/>
    </source>
</evidence>
<keyword evidence="7" id="KW-0418">Kinase</keyword>
<keyword evidence="5" id="KW-0479">Metal-binding</keyword>
<dbReference type="CDD" id="cd02027">
    <property type="entry name" value="APSK"/>
    <property type="match status" value="1"/>
</dbReference>
<name>A0AB34JZM8_PRYPA</name>
<evidence type="ECO:0000256" key="3">
    <source>
        <dbReference type="ARBA" id="ARBA00006220"/>
    </source>
</evidence>
<dbReference type="GO" id="GO:0000103">
    <property type="term" value="P:sulfate assimilation"/>
    <property type="evidence" value="ECO:0007669"/>
    <property type="project" value="InterPro"/>
</dbReference>
<dbReference type="GO" id="GO:0004781">
    <property type="term" value="F:sulfate adenylyltransferase (ATP) activity"/>
    <property type="evidence" value="ECO:0007669"/>
    <property type="project" value="InterPro"/>
</dbReference>
<comment type="caution">
    <text evidence="15">The sequence shown here is derived from an EMBL/GenBank/DDBJ whole genome shotgun (WGS) entry which is preliminary data.</text>
</comment>
<evidence type="ECO:0000256" key="1">
    <source>
        <dbReference type="ARBA" id="ARBA00001946"/>
    </source>
</evidence>
<gene>
    <name evidence="15" type="ORF">AB1Y20_015178</name>
</gene>
<dbReference type="EMBL" id="JBGBPQ010000003">
    <property type="protein sequence ID" value="KAL1526468.1"/>
    <property type="molecule type" value="Genomic_DNA"/>
</dbReference>